<evidence type="ECO:0000256" key="2">
    <source>
        <dbReference type="ARBA" id="ARBA00022676"/>
    </source>
</evidence>
<dbReference type="PANTHER" id="PTHR30474">
    <property type="entry name" value="CELL CYCLE PROTEIN"/>
    <property type="match status" value="1"/>
</dbReference>
<keyword evidence="2" id="KW-0328">Glycosyltransferase</keyword>
<accession>A0A0F9I0X9</accession>
<keyword evidence="5" id="KW-0133">Cell shape</keyword>
<proteinExistence type="predicted"/>
<evidence type="ECO:0000313" key="13">
    <source>
        <dbReference type="EMBL" id="KKL81032.1"/>
    </source>
</evidence>
<evidence type="ECO:0000256" key="12">
    <source>
        <dbReference type="SAM" id="Phobius"/>
    </source>
</evidence>
<dbReference type="GO" id="GO:0009252">
    <property type="term" value="P:peptidoglycan biosynthetic process"/>
    <property type="evidence" value="ECO:0007669"/>
    <property type="project" value="UniProtKB-KW"/>
</dbReference>
<comment type="caution">
    <text evidence="13">The sequence shown here is derived from an EMBL/GenBank/DDBJ whole genome shotgun (WGS) entry which is preliminary data.</text>
</comment>
<dbReference type="PANTHER" id="PTHR30474:SF2">
    <property type="entry name" value="PEPTIDOGLYCAN GLYCOSYLTRANSFERASE FTSW-RELATED"/>
    <property type="match status" value="1"/>
</dbReference>
<comment type="catalytic activity">
    <reaction evidence="11">
        <text>[GlcNAc-(1-&gt;4)-Mur2Ac(oyl-L-Ala-gamma-D-Glu-L-Lys-D-Ala-D-Ala)](n)-di-trans,octa-cis-undecaprenyl diphosphate + beta-D-GlcNAc-(1-&gt;4)-Mur2Ac(oyl-L-Ala-gamma-D-Glu-L-Lys-D-Ala-D-Ala)-di-trans,octa-cis-undecaprenyl diphosphate = [GlcNAc-(1-&gt;4)-Mur2Ac(oyl-L-Ala-gamma-D-Glu-L-Lys-D-Ala-D-Ala)](n+1)-di-trans,octa-cis-undecaprenyl diphosphate + di-trans,octa-cis-undecaprenyl diphosphate + H(+)</text>
        <dbReference type="Rhea" id="RHEA:23708"/>
        <dbReference type="Rhea" id="RHEA-COMP:9602"/>
        <dbReference type="Rhea" id="RHEA-COMP:9603"/>
        <dbReference type="ChEBI" id="CHEBI:15378"/>
        <dbReference type="ChEBI" id="CHEBI:58405"/>
        <dbReference type="ChEBI" id="CHEBI:60033"/>
        <dbReference type="ChEBI" id="CHEBI:78435"/>
        <dbReference type="EC" id="2.4.99.28"/>
    </reaction>
</comment>
<evidence type="ECO:0000256" key="4">
    <source>
        <dbReference type="ARBA" id="ARBA00022692"/>
    </source>
</evidence>
<evidence type="ECO:0000256" key="7">
    <source>
        <dbReference type="ARBA" id="ARBA00022989"/>
    </source>
</evidence>
<feature type="non-terminal residue" evidence="13">
    <location>
        <position position="1"/>
    </location>
</feature>
<dbReference type="EMBL" id="LAZR01022681">
    <property type="protein sequence ID" value="KKL81032.1"/>
    <property type="molecule type" value="Genomic_DNA"/>
</dbReference>
<keyword evidence="6" id="KW-0573">Peptidoglycan synthesis</keyword>
<dbReference type="GO" id="GO:0015648">
    <property type="term" value="F:lipid-linked peptidoglycan transporter activity"/>
    <property type="evidence" value="ECO:0007669"/>
    <property type="project" value="TreeGrafter"/>
</dbReference>
<evidence type="ECO:0000256" key="9">
    <source>
        <dbReference type="ARBA" id="ARBA00032370"/>
    </source>
</evidence>
<feature type="transmembrane region" description="Helical" evidence="12">
    <location>
        <begin position="28"/>
        <end position="52"/>
    </location>
</feature>
<evidence type="ECO:0000256" key="8">
    <source>
        <dbReference type="ARBA" id="ARBA00023136"/>
    </source>
</evidence>
<keyword evidence="7 12" id="KW-1133">Transmembrane helix</keyword>
<sequence>FKHGTQTQGNFVPHQEQDFIFTAIAEELGFVGAIAVILLFIAFTVLGTLVIVRCKDRFGALLASGIVLSIAAQAAINIGVVTRTLPTKGIPLPFISAGGTSLLLSAAAVGILINIARQTLRPPDLTAEGVVL</sequence>
<evidence type="ECO:0000256" key="3">
    <source>
        <dbReference type="ARBA" id="ARBA00022679"/>
    </source>
</evidence>
<dbReference type="Pfam" id="PF01098">
    <property type="entry name" value="FTSW_RODA_SPOVE"/>
    <property type="match status" value="1"/>
</dbReference>
<feature type="transmembrane region" description="Helical" evidence="12">
    <location>
        <begin position="92"/>
        <end position="113"/>
    </location>
</feature>
<protein>
    <recommendedName>
        <fullName evidence="10">peptidoglycan glycosyltransferase</fullName>
        <ecNumber evidence="10">2.4.99.28</ecNumber>
    </recommendedName>
    <alternativeName>
        <fullName evidence="9">Peptidoglycan polymerase</fullName>
    </alternativeName>
</protein>
<keyword evidence="3" id="KW-0808">Transferase</keyword>
<evidence type="ECO:0000256" key="1">
    <source>
        <dbReference type="ARBA" id="ARBA00004141"/>
    </source>
</evidence>
<dbReference type="GO" id="GO:0008955">
    <property type="term" value="F:peptidoglycan glycosyltransferase activity"/>
    <property type="evidence" value="ECO:0007669"/>
    <property type="project" value="UniProtKB-EC"/>
</dbReference>
<evidence type="ECO:0000256" key="11">
    <source>
        <dbReference type="ARBA" id="ARBA00049902"/>
    </source>
</evidence>
<feature type="transmembrane region" description="Helical" evidence="12">
    <location>
        <begin position="59"/>
        <end position="80"/>
    </location>
</feature>
<dbReference type="GO" id="GO:0005886">
    <property type="term" value="C:plasma membrane"/>
    <property type="evidence" value="ECO:0007669"/>
    <property type="project" value="TreeGrafter"/>
</dbReference>
<dbReference type="EC" id="2.4.99.28" evidence="10"/>
<evidence type="ECO:0000256" key="10">
    <source>
        <dbReference type="ARBA" id="ARBA00044770"/>
    </source>
</evidence>
<comment type="subcellular location">
    <subcellularLocation>
        <location evidence="1">Membrane</location>
        <topology evidence="1">Multi-pass membrane protein</topology>
    </subcellularLocation>
</comment>
<dbReference type="AlphaFoldDB" id="A0A0F9I0X9"/>
<dbReference type="GO" id="GO:0008360">
    <property type="term" value="P:regulation of cell shape"/>
    <property type="evidence" value="ECO:0007669"/>
    <property type="project" value="UniProtKB-KW"/>
</dbReference>
<reference evidence="13" key="1">
    <citation type="journal article" date="2015" name="Nature">
        <title>Complex archaea that bridge the gap between prokaryotes and eukaryotes.</title>
        <authorList>
            <person name="Spang A."/>
            <person name="Saw J.H."/>
            <person name="Jorgensen S.L."/>
            <person name="Zaremba-Niedzwiedzka K."/>
            <person name="Martijn J."/>
            <person name="Lind A.E."/>
            <person name="van Eijk R."/>
            <person name="Schleper C."/>
            <person name="Guy L."/>
            <person name="Ettema T.J."/>
        </authorList>
    </citation>
    <scope>NUCLEOTIDE SEQUENCE</scope>
</reference>
<dbReference type="GO" id="GO:0032153">
    <property type="term" value="C:cell division site"/>
    <property type="evidence" value="ECO:0007669"/>
    <property type="project" value="TreeGrafter"/>
</dbReference>
<keyword evidence="8 12" id="KW-0472">Membrane</keyword>
<evidence type="ECO:0000256" key="5">
    <source>
        <dbReference type="ARBA" id="ARBA00022960"/>
    </source>
</evidence>
<organism evidence="13">
    <name type="scientific">marine sediment metagenome</name>
    <dbReference type="NCBI Taxonomy" id="412755"/>
    <lineage>
        <taxon>unclassified sequences</taxon>
        <taxon>metagenomes</taxon>
        <taxon>ecological metagenomes</taxon>
    </lineage>
</organism>
<dbReference type="InterPro" id="IPR001182">
    <property type="entry name" value="FtsW/RodA"/>
</dbReference>
<evidence type="ECO:0000256" key="6">
    <source>
        <dbReference type="ARBA" id="ARBA00022984"/>
    </source>
</evidence>
<keyword evidence="4 12" id="KW-0812">Transmembrane</keyword>
<name>A0A0F9I0X9_9ZZZZ</name>
<gene>
    <name evidence="13" type="ORF">LCGC14_1998840</name>
</gene>
<dbReference type="GO" id="GO:0051301">
    <property type="term" value="P:cell division"/>
    <property type="evidence" value="ECO:0007669"/>
    <property type="project" value="InterPro"/>
</dbReference>